<name>A0A0F9NCV4_9ZZZZ</name>
<proteinExistence type="predicted"/>
<evidence type="ECO:0008006" key="2">
    <source>
        <dbReference type="Google" id="ProtNLM"/>
    </source>
</evidence>
<dbReference type="AlphaFoldDB" id="A0A0F9NCV4"/>
<accession>A0A0F9NCV4</accession>
<protein>
    <recommendedName>
        <fullName evidence="2">Glycosyltransferase 2-like domain-containing protein</fullName>
    </recommendedName>
</protein>
<comment type="caution">
    <text evidence="1">The sequence shown here is derived from an EMBL/GenBank/DDBJ whole genome shotgun (WGS) entry which is preliminary data.</text>
</comment>
<organism evidence="1">
    <name type="scientific">marine sediment metagenome</name>
    <dbReference type="NCBI Taxonomy" id="412755"/>
    <lineage>
        <taxon>unclassified sequences</taxon>
        <taxon>metagenomes</taxon>
        <taxon>ecological metagenomes</taxon>
    </lineage>
</organism>
<dbReference type="CDD" id="cd00761">
    <property type="entry name" value="Glyco_tranf_GTA_type"/>
    <property type="match status" value="1"/>
</dbReference>
<reference evidence="1" key="1">
    <citation type="journal article" date="2015" name="Nature">
        <title>Complex archaea that bridge the gap between prokaryotes and eukaryotes.</title>
        <authorList>
            <person name="Spang A."/>
            <person name="Saw J.H."/>
            <person name="Jorgensen S.L."/>
            <person name="Zaremba-Niedzwiedzka K."/>
            <person name="Martijn J."/>
            <person name="Lind A.E."/>
            <person name="van Eijk R."/>
            <person name="Schleper C."/>
            <person name="Guy L."/>
            <person name="Ettema T.J."/>
        </authorList>
    </citation>
    <scope>NUCLEOTIDE SEQUENCE</scope>
</reference>
<dbReference type="EMBL" id="LAZR01004307">
    <property type="protein sequence ID" value="KKN09777.1"/>
    <property type="molecule type" value="Genomic_DNA"/>
</dbReference>
<evidence type="ECO:0000313" key="1">
    <source>
        <dbReference type="EMBL" id="KKN09777.1"/>
    </source>
</evidence>
<feature type="non-terminal residue" evidence="1">
    <location>
        <position position="136"/>
    </location>
</feature>
<gene>
    <name evidence="1" type="ORF">LCGC14_1043140</name>
</gene>
<sequence length="136" mass="14995">MRSTTTDRTLAVVVTMPGRPLEQVLASLRPQVDELAVYCNGFKSVPKSAAIADHVRCDLANSVGASGKFFLSRQWEGIYLACDDDLCYPPDYVERMRDAVRQFDGRALVTCHGRVLDAGCFEAAEETYRALDDCPG</sequence>